<dbReference type="GO" id="GO:0005886">
    <property type="term" value="C:plasma membrane"/>
    <property type="evidence" value="ECO:0007669"/>
    <property type="project" value="TreeGrafter"/>
</dbReference>
<evidence type="ECO:0000256" key="4">
    <source>
        <dbReference type="ARBA" id="ARBA00022989"/>
    </source>
</evidence>
<dbReference type="OrthoDB" id="9994106at2759"/>
<evidence type="ECO:0000259" key="11">
    <source>
        <dbReference type="Pfam" id="PF18139"/>
    </source>
</evidence>
<dbReference type="RefSeq" id="XP_022339354.1">
    <property type="nucleotide sequence ID" value="XM_022483646.1"/>
</dbReference>
<dbReference type="Pfam" id="PF25508">
    <property type="entry name" value="TRPM2"/>
    <property type="match status" value="1"/>
</dbReference>
<evidence type="ECO:0000256" key="2">
    <source>
        <dbReference type="ARBA" id="ARBA00022448"/>
    </source>
</evidence>
<feature type="transmembrane region" description="Helical" evidence="9">
    <location>
        <begin position="1373"/>
        <end position="1390"/>
    </location>
</feature>
<feature type="region of interest" description="Disordered" evidence="8">
    <location>
        <begin position="1465"/>
        <end position="1484"/>
    </location>
</feature>
<dbReference type="Proteomes" id="UP000694844">
    <property type="component" value="Chromosome 5"/>
</dbReference>
<evidence type="ECO:0000256" key="3">
    <source>
        <dbReference type="ARBA" id="ARBA00022692"/>
    </source>
</evidence>
<keyword evidence="6 9" id="KW-0472">Membrane</keyword>
<feature type="transmembrane region" description="Helical" evidence="9">
    <location>
        <begin position="1079"/>
        <end position="1109"/>
    </location>
</feature>
<dbReference type="InterPro" id="IPR041491">
    <property type="entry name" value="TRPM_SLOG"/>
</dbReference>
<evidence type="ECO:0000256" key="8">
    <source>
        <dbReference type="SAM" id="MobiDB-lite"/>
    </source>
</evidence>
<feature type="domain" description="TRPM SLOG" evidence="11">
    <location>
        <begin position="459"/>
        <end position="723"/>
    </location>
</feature>
<evidence type="ECO:0000256" key="7">
    <source>
        <dbReference type="ARBA" id="ARBA00023303"/>
    </source>
</evidence>
<dbReference type="PANTHER" id="PTHR13800:SF12">
    <property type="entry name" value="TRANSIENT RECEPTOR POTENTIAL CATION CHANNEL SUBFAMILY M MEMBER-LIKE 2"/>
    <property type="match status" value="1"/>
</dbReference>
<feature type="transmembrane region" description="Helical" evidence="9">
    <location>
        <begin position="1237"/>
        <end position="1259"/>
    </location>
</feature>
<dbReference type="KEGG" id="cvn:111134529"/>
<evidence type="ECO:0000256" key="9">
    <source>
        <dbReference type="SAM" id="Phobius"/>
    </source>
</evidence>
<accession>A0A8B8EI08</accession>
<dbReference type="Pfam" id="PF00520">
    <property type="entry name" value="Ion_trans"/>
    <property type="match status" value="1"/>
</dbReference>
<dbReference type="GeneID" id="111134529"/>
<keyword evidence="3 9" id="KW-0812">Transmembrane</keyword>
<evidence type="ECO:0000259" key="10">
    <source>
        <dbReference type="Pfam" id="PF00520"/>
    </source>
</evidence>
<dbReference type="InterPro" id="IPR005821">
    <property type="entry name" value="Ion_trans_dom"/>
</dbReference>
<dbReference type="InterPro" id="IPR057366">
    <property type="entry name" value="TRPM-like"/>
</dbReference>
<feature type="domain" description="TRPM-like" evidence="12">
    <location>
        <begin position="791"/>
        <end position="1018"/>
    </location>
</feature>
<reference evidence="14" key="1">
    <citation type="submission" date="2025-08" db="UniProtKB">
        <authorList>
            <consortium name="RefSeq"/>
        </authorList>
    </citation>
    <scope>IDENTIFICATION</scope>
    <source>
        <tissue evidence="14">Whole sample</tissue>
    </source>
</reference>
<keyword evidence="4 9" id="KW-1133">Transmembrane helix</keyword>
<dbReference type="Pfam" id="PF18139">
    <property type="entry name" value="LSDAT_euk"/>
    <property type="match status" value="1"/>
</dbReference>
<feature type="transmembrane region" description="Helical" evidence="9">
    <location>
        <begin position="1039"/>
        <end position="1058"/>
    </location>
</feature>
<feature type="transmembrane region" description="Helical" evidence="9">
    <location>
        <begin position="1171"/>
        <end position="1192"/>
    </location>
</feature>
<dbReference type="PANTHER" id="PTHR13800">
    <property type="entry name" value="TRANSIENT RECEPTOR POTENTIAL CATION CHANNEL, SUBFAMILY M, MEMBER 6"/>
    <property type="match status" value="1"/>
</dbReference>
<keyword evidence="7" id="KW-0407">Ion channel</keyword>
<evidence type="ECO:0000256" key="6">
    <source>
        <dbReference type="ARBA" id="ARBA00023136"/>
    </source>
</evidence>
<keyword evidence="13" id="KW-1185">Reference proteome</keyword>
<evidence type="ECO:0000256" key="1">
    <source>
        <dbReference type="ARBA" id="ARBA00004141"/>
    </source>
</evidence>
<sequence length="1484" mass="173068">MDLRERLVQEANRMQEVRRKWLSCLLCGKPEKRTILLCYHSRDEGNVKKFLKSLHNIGADVTCKNELSDRVDDEDYQLFRGGIVLICLSKEYAVDPSQEKDFQLASIGGNELALITFDPMVSKWQRDDNNLLVFDNVNIPSIFTLRKTCQGKESRQYIYVSNHPNNTRQVEKICDILKKEHGLECLRSNYQGISSGIGNDVVLRLTKDFRKASHYLVYLSWDYMNDVFCQFEQKVIENQQKNVTVFRDYGVELFSKYIPRTWSVPYEDDELHLKTTLSHTFNNKEVKKIVVISTTNRHLAVEHEKAARKLFRNYDIRCTLDLENTQKYSFIEECEIFIAGLSKVYFKDTACKKDIQLANALWKRILPLDEDGSQERPDWMIQIVGEHQYPRSLQEYSEISHEVPEHRKLDEWIRKRIMIPCEPRTTHISNYRVLTDHMMTDAYGKVEVFAEGGLEHYVANYVRLSTRSDLHVVASLLMKYWGLNKPRLVISITGEGSEILNDPMKTRFFTSAFENIVKEKGVWFITDGATSGISKVIGQIVEKEDVNERPTVIGIASWEYLKLNKALLLKNGFGRWPVQYNTREAASAKGDYYLNPFCTHFLLPAKSEKFDGAKLEYDKSISAQTPTVSTAKFRSDLEEYIRRGRFKRNKPEDDLSVTVPSVLLVVEGDQYQSVSMIRRSLDAQRHVIVFKGTGGLADELARVYEYNLRSPNAKIMEIVEHKMSQEFLRIVDIDGDTYEFESVLIEVFSKDIRDSNEKKLYLALAFNNPGKAKQHVFNTHRLDLTDTFKDDLMIQAMRDGKRDFVRLLIKECIDIHKFQRSNYDRLFQEDRIPNELKRQLGWKTKPSVENITRFVVRLLQLDIFVSYGLNVRNDSLEEANIRTGMVEALKNLSSFERVENQSDPYFYLMVWAILMMELQDLAKFFWQHCKEPIPSALIASGIYRALRKNCQSANKLLTDKLLHAEQEFQDLACGVLNQCYTDKPELTDQILTRKRPRWRNLSCLEIAYKMKVYPFMSHEACKIPINRVWFGKISPNTSAVQMLLSVYILGLLPFLLPFERSDRKKEKEDTCMTKIWKRIYYFYTAPVMRFSHTMGSYVVFLAFFSYALLTGFGDEVTWVEILMYVWVFFLMLEEVRELVFALRDSKKQLGPKFISERPAAVKVYFVDKWNYFDVTILCFFTAGVILNLLGHYETKEVGRVFLGISLIAFFMRILKAFSALEELGPKVWMIASMAKDLMYFVIILMLFVVSYAVAAYAIMYPQSELSIDLVLRVLRLGYWNLYGELLLDDIEAEEPDCSYTEAVYNSNTLPRCAVKHRRVIGLVMMGIYLIFANVMLLNILIAMFTDTYQRIQTKRDHKWNFERYALVREFRRVPIVPMPLGAPLFIFYLVKAAYKKCRRCNAVENYDEELLSSLRLTETTCGFEREMVYLYMKKRNEDTVQSVVTEERIAKVVAAQVEKRLARLQSQNSQPYGSKEDDLTSYQR</sequence>
<proteinExistence type="predicted"/>
<evidence type="ECO:0000313" key="14">
    <source>
        <dbReference type="RefSeq" id="XP_022339354.1"/>
    </source>
</evidence>
<name>A0A8B8EI08_CRAVI</name>
<keyword evidence="5" id="KW-0406">Ion transport</keyword>
<dbReference type="GO" id="GO:0099604">
    <property type="term" value="F:ligand-gated calcium channel activity"/>
    <property type="evidence" value="ECO:0007669"/>
    <property type="project" value="TreeGrafter"/>
</dbReference>
<feature type="domain" description="Ion transport" evidence="10">
    <location>
        <begin position="1098"/>
        <end position="1355"/>
    </location>
</feature>
<evidence type="ECO:0000256" key="5">
    <source>
        <dbReference type="ARBA" id="ARBA00023065"/>
    </source>
</evidence>
<dbReference type="InterPro" id="IPR050927">
    <property type="entry name" value="TRPM"/>
</dbReference>
<evidence type="ECO:0000313" key="13">
    <source>
        <dbReference type="Proteomes" id="UP000694844"/>
    </source>
</evidence>
<gene>
    <name evidence="14" type="primary">LOC111134529</name>
</gene>
<feature type="transmembrane region" description="Helical" evidence="9">
    <location>
        <begin position="1319"/>
        <end position="1345"/>
    </location>
</feature>
<organism evidence="13 14">
    <name type="scientific">Crassostrea virginica</name>
    <name type="common">Eastern oyster</name>
    <dbReference type="NCBI Taxonomy" id="6565"/>
    <lineage>
        <taxon>Eukaryota</taxon>
        <taxon>Metazoa</taxon>
        <taxon>Spiralia</taxon>
        <taxon>Lophotrochozoa</taxon>
        <taxon>Mollusca</taxon>
        <taxon>Bivalvia</taxon>
        <taxon>Autobranchia</taxon>
        <taxon>Pteriomorphia</taxon>
        <taxon>Ostreida</taxon>
        <taxon>Ostreoidea</taxon>
        <taxon>Ostreidae</taxon>
        <taxon>Crassostrea</taxon>
    </lineage>
</organism>
<keyword evidence="2" id="KW-0813">Transport</keyword>
<feature type="transmembrane region" description="Helical" evidence="9">
    <location>
        <begin position="1198"/>
        <end position="1217"/>
    </location>
</feature>
<protein>
    <submittedName>
        <fullName evidence="14">Transient receptor potential cation channel subfamily M member 8-like</fullName>
    </submittedName>
</protein>
<comment type="subcellular location">
    <subcellularLocation>
        <location evidence="1">Membrane</location>
        <topology evidence="1">Multi-pass membrane protein</topology>
    </subcellularLocation>
</comment>
<evidence type="ECO:0000259" key="12">
    <source>
        <dbReference type="Pfam" id="PF25508"/>
    </source>
</evidence>